<dbReference type="InterPro" id="IPR029058">
    <property type="entry name" value="AB_hydrolase_fold"/>
</dbReference>
<sequence>MVIGHSLGSITAVKALAGLSRGGAGGWQLAGLVLVSGFDAPLANLPDLDGFTARTVDYAPIIQSTRSRRMILSDDDEIVAPAFSRDLAEALEADVTVVPGGGHFRTADGYTSFPEVARAVRAMLAWVTMCG</sequence>
<proteinExistence type="predicted"/>
<accession>A0A3E0W564</accession>
<name>A0A3E0W564_9MICO</name>
<dbReference type="OrthoDB" id="9804993at2"/>
<dbReference type="GO" id="GO:0016787">
    <property type="term" value="F:hydrolase activity"/>
    <property type="evidence" value="ECO:0007669"/>
    <property type="project" value="InterPro"/>
</dbReference>
<dbReference type="EMBL" id="NBXB01000004">
    <property type="protein sequence ID" value="RFA17150.1"/>
    <property type="molecule type" value="Genomic_DNA"/>
</dbReference>
<evidence type="ECO:0008006" key="3">
    <source>
        <dbReference type="Google" id="ProtNLM"/>
    </source>
</evidence>
<dbReference type="PANTHER" id="PTHR15394">
    <property type="entry name" value="SERINE HYDROLASE RBBP9"/>
    <property type="match status" value="1"/>
</dbReference>
<dbReference type="Pfam" id="PF06821">
    <property type="entry name" value="Ser_hydrolase"/>
    <property type="match status" value="1"/>
</dbReference>
<reference evidence="1 2" key="1">
    <citation type="submission" date="2017-04" db="EMBL/GenBank/DDBJ databases">
        <title>Comparative genome analysis of Subtercola boreus.</title>
        <authorList>
            <person name="Cho Y.-J."/>
            <person name="Cho A."/>
            <person name="Kim O.-S."/>
            <person name="Lee J.-I."/>
        </authorList>
    </citation>
    <scope>NUCLEOTIDE SEQUENCE [LARGE SCALE GENOMIC DNA]</scope>
    <source>
        <strain evidence="1 2">P27479</strain>
    </source>
</reference>
<dbReference type="Gene3D" id="3.40.50.1820">
    <property type="entry name" value="alpha/beta hydrolase"/>
    <property type="match status" value="1"/>
</dbReference>
<dbReference type="InterPro" id="IPR010662">
    <property type="entry name" value="RBBP9/YdeN"/>
</dbReference>
<protein>
    <recommendedName>
        <fullName evidence="3">Alpha/beta hydrolase</fullName>
    </recommendedName>
</protein>
<gene>
    <name evidence="1" type="ORF">B7R22_01040</name>
</gene>
<organism evidence="1 2">
    <name type="scientific">Subtercola boreus</name>
    <dbReference type="NCBI Taxonomy" id="120213"/>
    <lineage>
        <taxon>Bacteria</taxon>
        <taxon>Bacillati</taxon>
        <taxon>Actinomycetota</taxon>
        <taxon>Actinomycetes</taxon>
        <taxon>Micrococcales</taxon>
        <taxon>Microbacteriaceae</taxon>
        <taxon>Subtercola</taxon>
    </lineage>
</organism>
<dbReference type="AlphaFoldDB" id="A0A3E0W564"/>
<dbReference type="PANTHER" id="PTHR15394:SF3">
    <property type="entry name" value="SERINE HYDROLASE RBBP9"/>
    <property type="match status" value="1"/>
</dbReference>
<dbReference type="RefSeq" id="WP_116409972.1">
    <property type="nucleotide sequence ID" value="NZ_NBXB01000004.1"/>
</dbReference>
<evidence type="ECO:0000313" key="1">
    <source>
        <dbReference type="EMBL" id="RFA17150.1"/>
    </source>
</evidence>
<dbReference type="Proteomes" id="UP000256541">
    <property type="component" value="Unassembled WGS sequence"/>
</dbReference>
<comment type="caution">
    <text evidence="1">The sequence shown here is derived from an EMBL/GenBank/DDBJ whole genome shotgun (WGS) entry which is preliminary data.</text>
</comment>
<evidence type="ECO:0000313" key="2">
    <source>
        <dbReference type="Proteomes" id="UP000256541"/>
    </source>
</evidence>
<dbReference type="SUPFAM" id="SSF53474">
    <property type="entry name" value="alpha/beta-Hydrolases"/>
    <property type="match status" value="1"/>
</dbReference>